<dbReference type="InterPro" id="IPR003812">
    <property type="entry name" value="Fido"/>
</dbReference>
<keyword evidence="2" id="KW-0067">ATP-binding</keyword>
<feature type="domain" description="Fido" evidence="3">
    <location>
        <begin position="135"/>
        <end position="283"/>
    </location>
</feature>
<evidence type="ECO:0000259" key="3">
    <source>
        <dbReference type="PROSITE" id="PS51459"/>
    </source>
</evidence>
<dbReference type="PROSITE" id="PS51459">
    <property type="entry name" value="FIDO"/>
    <property type="match status" value="1"/>
</dbReference>
<dbReference type="PANTHER" id="PTHR13504">
    <property type="entry name" value="FIDO DOMAIN-CONTAINING PROTEIN DDB_G0283145"/>
    <property type="match status" value="1"/>
</dbReference>
<evidence type="ECO:0000256" key="2">
    <source>
        <dbReference type="PIRSR" id="PIRSR640198-2"/>
    </source>
</evidence>
<comment type="caution">
    <text evidence="4">The sequence shown here is derived from an EMBL/GenBank/DDBJ whole genome shotgun (WGS) entry which is preliminary data.</text>
</comment>
<dbReference type="InterPro" id="IPR036597">
    <property type="entry name" value="Fido-like_dom_sf"/>
</dbReference>
<evidence type="ECO:0000256" key="1">
    <source>
        <dbReference type="PIRSR" id="PIRSR640198-1"/>
    </source>
</evidence>
<feature type="binding site" evidence="2">
    <location>
        <begin position="261"/>
        <end position="262"/>
    </location>
    <ligand>
        <name>ATP</name>
        <dbReference type="ChEBI" id="CHEBI:30616"/>
    </ligand>
</feature>
<evidence type="ECO:0000313" key="5">
    <source>
        <dbReference type="Proteomes" id="UP000177320"/>
    </source>
</evidence>
<accession>A0A1F6G079</accession>
<dbReference type="AlphaFoldDB" id="A0A1F6G079"/>
<gene>
    <name evidence="4" type="ORF">A3H03_02170</name>
</gene>
<dbReference type="GO" id="GO:0005524">
    <property type="term" value="F:ATP binding"/>
    <property type="evidence" value="ECO:0007669"/>
    <property type="project" value="UniProtKB-KW"/>
</dbReference>
<dbReference type="SUPFAM" id="SSF140931">
    <property type="entry name" value="Fic-like"/>
    <property type="match status" value="1"/>
</dbReference>
<dbReference type="InterPro" id="IPR040198">
    <property type="entry name" value="Fido_containing"/>
</dbReference>
<evidence type="ECO:0000313" key="4">
    <source>
        <dbReference type="EMBL" id="OGG91522.1"/>
    </source>
</evidence>
<dbReference type="Proteomes" id="UP000177320">
    <property type="component" value="Unassembled WGS sequence"/>
</dbReference>
<organism evidence="4 5">
    <name type="scientific">Candidatus Kuenenbacteria bacterium RIFCSPLOWO2_12_FULL_42_13</name>
    <dbReference type="NCBI Taxonomy" id="1798565"/>
    <lineage>
        <taxon>Bacteria</taxon>
        <taxon>Candidatus Kueneniibacteriota</taxon>
    </lineage>
</organism>
<dbReference type="Gene3D" id="1.10.3290.10">
    <property type="entry name" value="Fido-like domain"/>
    <property type="match status" value="1"/>
</dbReference>
<sequence>MAKLSTDSLSIQFLDQFVLAEDLLPFKNEEIITLDQELTAYEQIFINPNVERSLISKNVLLASFAISKAENSTLTLSEAKEVYDLIVHNQDYDFIAKKIKLGKKLTQKDYERLEFFNIARVFKEINARQFKLAELTSDFIKNIHLELTKGLDIFGRYLPSFEVYKSGKWRDNDFIRVDNYVPSPRILIVEGVNELIEWLKKNFSITNVAVFHTALYALHPFCNGNKRVCRVLEHILLRALGINHKNLYSTSYYYHQEKERYYKYLLYSLERKNFNHFTSFILEAVVLSIIAVLKTSLETKRDAYLVRAEIDDKIKFILRPLIKRHEIQFKTLLKMQNKKIARQTFVTYLQKAGQAGLVVRRALGKAVYYSLNLDAPEKEVLAKWINLAKSRLDYIPDEIKLSI</sequence>
<keyword evidence="2" id="KW-0547">Nucleotide-binding</keyword>
<feature type="active site" evidence="1">
    <location>
        <position position="219"/>
    </location>
</feature>
<dbReference type="EMBL" id="MFNA01000043">
    <property type="protein sequence ID" value="OGG91522.1"/>
    <property type="molecule type" value="Genomic_DNA"/>
</dbReference>
<protein>
    <recommendedName>
        <fullName evidence="3">Fido domain-containing protein</fullName>
    </recommendedName>
</protein>
<dbReference type="Pfam" id="PF02661">
    <property type="entry name" value="Fic"/>
    <property type="match status" value="1"/>
</dbReference>
<name>A0A1F6G079_9BACT</name>
<proteinExistence type="predicted"/>
<dbReference type="PANTHER" id="PTHR13504:SF38">
    <property type="entry name" value="FIDO DOMAIN-CONTAINING PROTEIN"/>
    <property type="match status" value="1"/>
</dbReference>
<reference evidence="4 5" key="1">
    <citation type="journal article" date="2016" name="Nat. Commun.">
        <title>Thousands of microbial genomes shed light on interconnected biogeochemical processes in an aquifer system.</title>
        <authorList>
            <person name="Anantharaman K."/>
            <person name="Brown C.T."/>
            <person name="Hug L.A."/>
            <person name="Sharon I."/>
            <person name="Castelle C.J."/>
            <person name="Probst A.J."/>
            <person name="Thomas B.C."/>
            <person name="Singh A."/>
            <person name="Wilkins M.J."/>
            <person name="Karaoz U."/>
            <person name="Brodie E.L."/>
            <person name="Williams K.H."/>
            <person name="Hubbard S.S."/>
            <person name="Banfield J.F."/>
        </authorList>
    </citation>
    <scope>NUCLEOTIDE SEQUENCE [LARGE SCALE GENOMIC DNA]</scope>
</reference>